<gene>
    <name evidence="2" type="primary">PPAPDC1A_1</name>
    <name evidence="2" type="ORF">HAX54_032699</name>
</gene>
<keyword evidence="3" id="KW-1185">Reference proteome</keyword>
<dbReference type="Proteomes" id="UP000823775">
    <property type="component" value="Unassembled WGS sequence"/>
</dbReference>
<sequence>MWAVPYFSFTITTEDVYDLHHAILGIMYSVLVTAVITDSIKDAVEVIHPSNFYYRCFRMESGLLKLMGMLCVMETLELSKKDIKASLVDIPHVPSRGSVPESRGRVSSGIRKSPEISLDSRSQVGGVTSCVLSLVSWVPRSGRGKSSSPGQDKGLEIRSGLESSLSHC</sequence>
<organism evidence="2 3">
    <name type="scientific">Datura stramonium</name>
    <name type="common">Jimsonweed</name>
    <name type="synonym">Common thornapple</name>
    <dbReference type="NCBI Taxonomy" id="4076"/>
    <lineage>
        <taxon>Eukaryota</taxon>
        <taxon>Viridiplantae</taxon>
        <taxon>Streptophyta</taxon>
        <taxon>Embryophyta</taxon>
        <taxon>Tracheophyta</taxon>
        <taxon>Spermatophyta</taxon>
        <taxon>Magnoliopsida</taxon>
        <taxon>eudicotyledons</taxon>
        <taxon>Gunneridae</taxon>
        <taxon>Pentapetalae</taxon>
        <taxon>asterids</taxon>
        <taxon>lamiids</taxon>
        <taxon>Solanales</taxon>
        <taxon>Solanaceae</taxon>
        <taxon>Solanoideae</taxon>
        <taxon>Datureae</taxon>
        <taxon>Datura</taxon>
    </lineage>
</organism>
<evidence type="ECO:0000313" key="2">
    <source>
        <dbReference type="EMBL" id="MCD9644480.1"/>
    </source>
</evidence>
<feature type="compositionally biased region" description="Low complexity" evidence="1">
    <location>
        <begin position="140"/>
        <end position="150"/>
    </location>
</feature>
<evidence type="ECO:0000256" key="1">
    <source>
        <dbReference type="SAM" id="MobiDB-lite"/>
    </source>
</evidence>
<protein>
    <submittedName>
        <fullName evidence="2">Phosphatidic acid phosphatase type</fullName>
    </submittedName>
</protein>
<name>A0ABS8VB73_DATST</name>
<reference evidence="2 3" key="1">
    <citation type="journal article" date="2021" name="BMC Genomics">
        <title>Datura genome reveals duplications of psychoactive alkaloid biosynthetic genes and high mutation rate following tissue culture.</title>
        <authorList>
            <person name="Rajewski A."/>
            <person name="Carter-House D."/>
            <person name="Stajich J."/>
            <person name="Litt A."/>
        </authorList>
    </citation>
    <scope>NUCLEOTIDE SEQUENCE [LARGE SCALE GENOMIC DNA]</scope>
    <source>
        <strain evidence="2">AR-01</strain>
    </source>
</reference>
<accession>A0ABS8VB73</accession>
<evidence type="ECO:0000313" key="3">
    <source>
        <dbReference type="Proteomes" id="UP000823775"/>
    </source>
</evidence>
<comment type="caution">
    <text evidence="2">The sequence shown here is derived from an EMBL/GenBank/DDBJ whole genome shotgun (WGS) entry which is preliminary data.</text>
</comment>
<feature type="region of interest" description="Disordered" evidence="1">
    <location>
        <begin position="140"/>
        <end position="168"/>
    </location>
</feature>
<dbReference type="EMBL" id="JACEIK010004164">
    <property type="protein sequence ID" value="MCD9644480.1"/>
    <property type="molecule type" value="Genomic_DNA"/>
</dbReference>
<proteinExistence type="predicted"/>